<evidence type="ECO:0000259" key="13">
    <source>
        <dbReference type="SMART" id="SM00382"/>
    </source>
</evidence>
<dbReference type="FunFam" id="1.10.8.60:FF:000013">
    <property type="entry name" value="DNA polymerase III subunit gamma/tau"/>
    <property type="match status" value="1"/>
</dbReference>
<keyword evidence="7" id="KW-0547">Nucleotide-binding</keyword>
<sequence>MAHIALYRIWRPQAFRDIVGQRHITQTLQNSLREGRLSHAYLFNGPRGTGKTTAAKILAKAVNCENGPAEEPCNECSACRRITEGAVMDVVEIDAASNRGVEEIRDIREKVKYAPTEVRQKVYIIDEVHMLTTEAFNALLKTLEEPPGHVMFILATTEPHRLPATIISRCQRFDFRRVPLEEQVSRLSYICGQENVTAEPEALQYVARLSDGGMRDALSLLDQVIAYTGNHVTLQEVLGITGGIGLEQFGRLAEAVANRDAGAALACIEQLMQEGKSAEKCMENLLYYFRDALMLKLVPNADEWTDRITDPAAFRGMIASFPNEQLFHIIDVLNHYQTEMKYAAQPQTIFEVAVLKLCSSPGAAAAAAEPQAQAGAAGKDGGAEVAALTRKIAQLEQKLEQLMKQGVAAGPAKETSSRPAPTSRAVSSSAALKTGIKLDPYLPHADSPTFRQVLGKWGQVLQTVKERKITVHAWLVDGEPVAATSDTLVLAFKSAMHRETTEKPAHKELIEQVIHELTGQPFKLVTVMMKEWKDAQSGTVEQPEVMRMEAQDAAPPGDDVVSEAIKLFGEELVVVKE</sequence>
<evidence type="ECO:0000313" key="14">
    <source>
        <dbReference type="EMBL" id="PYI52692.1"/>
    </source>
</evidence>
<dbReference type="Pfam" id="PF20964">
    <property type="entry name" value="DnaX_C"/>
    <property type="match status" value="1"/>
</dbReference>
<name>A0A2V5K216_9BACL</name>
<evidence type="ECO:0000256" key="10">
    <source>
        <dbReference type="ARBA" id="ARBA00022932"/>
    </source>
</evidence>
<keyword evidence="8" id="KW-0862">Zinc</keyword>
<dbReference type="Pfam" id="PF13177">
    <property type="entry name" value="DNA_pol3_delta2"/>
    <property type="match status" value="1"/>
</dbReference>
<evidence type="ECO:0000256" key="2">
    <source>
        <dbReference type="ARBA" id="ARBA00012417"/>
    </source>
</evidence>
<dbReference type="Gene3D" id="3.30.300.180">
    <property type="match status" value="1"/>
</dbReference>
<evidence type="ECO:0000313" key="15">
    <source>
        <dbReference type="Proteomes" id="UP000247476"/>
    </source>
</evidence>
<evidence type="ECO:0000256" key="1">
    <source>
        <dbReference type="ARBA" id="ARBA00006360"/>
    </source>
</evidence>
<dbReference type="GO" id="GO:0006261">
    <property type="term" value="P:DNA-templated DNA replication"/>
    <property type="evidence" value="ECO:0007669"/>
    <property type="project" value="TreeGrafter"/>
</dbReference>
<dbReference type="InterPro" id="IPR050238">
    <property type="entry name" value="DNA_Rep/Repair_Clamp_Loader"/>
</dbReference>
<dbReference type="AlphaFoldDB" id="A0A2V5K216"/>
<keyword evidence="15" id="KW-1185">Reference proteome</keyword>
<evidence type="ECO:0000256" key="9">
    <source>
        <dbReference type="ARBA" id="ARBA00022840"/>
    </source>
</evidence>
<keyword evidence="4" id="KW-0548">Nucleotidyltransferase</keyword>
<dbReference type="RefSeq" id="WP_110842060.1">
    <property type="nucleotide sequence ID" value="NZ_QJVJ01000009.1"/>
</dbReference>
<dbReference type="PANTHER" id="PTHR11669:SF0">
    <property type="entry name" value="PROTEIN STICHEL-LIKE 2"/>
    <property type="match status" value="1"/>
</dbReference>
<evidence type="ECO:0000256" key="5">
    <source>
        <dbReference type="ARBA" id="ARBA00022705"/>
    </source>
</evidence>
<dbReference type="InterPro" id="IPR027417">
    <property type="entry name" value="P-loop_NTPase"/>
</dbReference>
<dbReference type="SUPFAM" id="SSF48019">
    <property type="entry name" value="post-AAA+ oligomerization domain-like"/>
    <property type="match status" value="1"/>
</dbReference>
<dbReference type="OrthoDB" id="9810148at2"/>
<dbReference type="InterPro" id="IPR038454">
    <property type="entry name" value="DnaA_N_sf"/>
</dbReference>
<dbReference type="FunFam" id="3.40.50.300:FF:000014">
    <property type="entry name" value="DNA polymerase III subunit gamma/tau"/>
    <property type="match status" value="1"/>
</dbReference>
<comment type="similarity">
    <text evidence="1">Belongs to the DnaX/STICHEL family.</text>
</comment>
<protein>
    <recommendedName>
        <fullName evidence="2">DNA-directed DNA polymerase</fullName>
        <ecNumber evidence="2">2.7.7.7</ecNumber>
    </recommendedName>
</protein>
<dbReference type="Gene3D" id="1.10.8.60">
    <property type="match status" value="1"/>
</dbReference>
<evidence type="ECO:0000256" key="3">
    <source>
        <dbReference type="ARBA" id="ARBA00022679"/>
    </source>
</evidence>
<dbReference type="InterPro" id="IPR008921">
    <property type="entry name" value="DNA_pol3_clamp-load_cplx_C"/>
</dbReference>
<dbReference type="Gene3D" id="1.20.272.10">
    <property type="match status" value="1"/>
</dbReference>
<keyword evidence="10" id="KW-0239">DNA-directed DNA polymerase</keyword>
<comment type="catalytic activity">
    <reaction evidence="11">
        <text>DNA(n) + a 2'-deoxyribonucleoside 5'-triphosphate = DNA(n+1) + diphosphate</text>
        <dbReference type="Rhea" id="RHEA:22508"/>
        <dbReference type="Rhea" id="RHEA-COMP:17339"/>
        <dbReference type="Rhea" id="RHEA-COMP:17340"/>
        <dbReference type="ChEBI" id="CHEBI:33019"/>
        <dbReference type="ChEBI" id="CHEBI:61560"/>
        <dbReference type="ChEBI" id="CHEBI:173112"/>
        <dbReference type="EC" id="2.7.7.7"/>
    </reaction>
</comment>
<dbReference type="EMBL" id="QJVJ01000009">
    <property type="protein sequence ID" value="PYI52692.1"/>
    <property type="molecule type" value="Genomic_DNA"/>
</dbReference>
<dbReference type="PANTHER" id="PTHR11669">
    <property type="entry name" value="REPLICATION FACTOR C / DNA POLYMERASE III GAMMA-TAU SUBUNIT"/>
    <property type="match status" value="1"/>
</dbReference>
<evidence type="ECO:0000256" key="4">
    <source>
        <dbReference type="ARBA" id="ARBA00022695"/>
    </source>
</evidence>
<evidence type="ECO:0000256" key="11">
    <source>
        <dbReference type="ARBA" id="ARBA00049244"/>
    </source>
</evidence>
<dbReference type="GO" id="GO:0003887">
    <property type="term" value="F:DNA-directed DNA polymerase activity"/>
    <property type="evidence" value="ECO:0007669"/>
    <property type="project" value="UniProtKB-KW"/>
</dbReference>
<dbReference type="InterPro" id="IPR012763">
    <property type="entry name" value="DNA_pol_III_sug/sutau_N"/>
</dbReference>
<dbReference type="EC" id="2.7.7.7" evidence="2"/>
<dbReference type="InterPro" id="IPR003593">
    <property type="entry name" value="AAA+_ATPase"/>
</dbReference>
<feature type="region of interest" description="Disordered" evidence="12">
    <location>
        <begin position="406"/>
        <end position="426"/>
    </location>
</feature>
<dbReference type="GO" id="GO:0005524">
    <property type="term" value="F:ATP binding"/>
    <property type="evidence" value="ECO:0007669"/>
    <property type="project" value="UniProtKB-KW"/>
</dbReference>
<dbReference type="NCBIfam" id="NF004046">
    <property type="entry name" value="PRK05563.1"/>
    <property type="match status" value="1"/>
</dbReference>
<keyword evidence="6" id="KW-0479">Metal-binding</keyword>
<dbReference type="Gene3D" id="3.40.50.300">
    <property type="entry name" value="P-loop containing nucleotide triphosphate hydrolases"/>
    <property type="match status" value="1"/>
</dbReference>
<keyword evidence="3" id="KW-0808">Transferase</keyword>
<dbReference type="Pfam" id="PF12169">
    <property type="entry name" value="DNA_pol3_gamma3"/>
    <property type="match status" value="1"/>
</dbReference>
<accession>A0A2V5K216</accession>
<feature type="compositionally biased region" description="Polar residues" evidence="12">
    <location>
        <begin position="417"/>
        <end position="426"/>
    </location>
</feature>
<dbReference type="InterPro" id="IPR048448">
    <property type="entry name" value="DnaX-like_C"/>
</dbReference>
<dbReference type="GO" id="GO:0009360">
    <property type="term" value="C:DNA polymerase III complex"/>
    <property type="evidence" value="ECO:0007669"/>
    <property type="project" value="InterPro"/>
</dbReference>
<dbReference type="Pfam" id="PF22608">
    <property type="entry name" value="DNAX_ATPase_lid"/>
    <property type="match status" value="1"/>
</dbReference>
<dbReference type="GO" id="GO:0046872">
    <property type="term" value="F:metal ion binding"/>
    <property type="evidence" value="ECO:0007669"/>
    <property type="project" value="UniProtKB-KW"/>
</dbReference>
<evidence type="ECO:0000256" key="8">
    <source>
        <dbReference type="ARBA" id="ARBA00022833"/>
    </source>
</evidence>
<reference evidence="14 15" key="1">
    <citation type="submission" date="2018-05" db="EMBL/GenBank/DDBJ databases">
        <title>Paenibacillus flagellatus sp. nov., isolated from selenium mineral soil.</title>
        <authorList>
            <person name="Dai X."/>
        </authorList>
    </citation>
    <scope>NUCLEOTIDE SEQUENCE [LARGE SCALE GENOMIC DNA]</scope>
    <source>
        <strain evidence="14 15">DXL2</strain>
    </source>
</reference>
<dbReference type="SUPFAM" id="SSF52540">
    <property type="entry name" value="P-loop containing nucleoside triphosphate hydrolases"/>
    <property type="match status" value="1"/>
</dbReference>
<proteinExistence type="inferred from homology"/>
<gene>
    <name evidence="14" type="ORF">DLM86_21240</name>
</gene>
<dbReference type="InterPro" id="IPR001270">
    <property type="entry name" value="ClpA/B"/>
</dbReference>
<dbReference type="InterPro" id="IPR022754">
    <property type="entry name" value="DNA_pol_III_gamma-3"/>
</dbReference>
<dbReference type="InterPro" id="IPR045085">
    <property type="entry name" value="HLD_clamp_pol_III_gamma_tau"/>
</dbReference>
<evidence type="ECO:0000256" key="7">
    <source>
        <dbReference type="ARBA" id="ARBA00022741"/>
    </source>
</evidence>
<dbReference type="CDD" id="cd00009">
    <property type="entry name" value="AAA"/>
    <property type="match status" value="1"/>
</dbReference>
<dbReference type="PRINTS" id="PR00300">
    <property type="entry name" value="CLPPROTEASEA"/>
</dbReference>
<feature type="domain" description="AAA+ ATPase" evidence="13">
    <location>
        <begin position="37"/>
        <end position="179"/>
    </location>
</feature>
<dbReference type="CDD" id="cd18137">
    <property type="entry name" value="HLD_clamp_pol_III_gamma_tau"/>
    <property type="match status" value="1"/>
</dbReference>
<evidence type="ECO:0000256" key="6">
    <source>
        <dbReference type="ARBA" id="ARBA00022723"/>
    </source>
</evidence>
<dbReference type="SMART" id="SM00382">
    <property type="entry name" value="AAA"/>
    <property type="match status" value="1"/>
</dbReference>
<dbReference type="NCBIfam" id="TIGR02397">
    <property type="entry name" value="dnaX_nterm"/>
    <property type="match status" value="1"/>
</dbReference>
<organism evidence="14 15">
    <name type="scientific">Paenibacillus flagellatus</name>
    <dbReference type="NCBI Taxonomy" id="2211139"/>
    <lineage>
        <taxon>Bacteria</taxon>
        <taxon>Bacillati</taxon>
        <taxon>Bacillota</taxon>
        <taxon>Bacilli</taxon>
        <taxon>Bacillales</taxon>
        <taxon>Paenibacillaceae</taxon>
        <taxon>Paenibacillus</taxon>
    </lineage>
</organism>
<evidence type="ECO:0000256" key="12">
    <source>
        <dbReference type="SAM" id="MobiDB-lite"/>
    </source>
</evidence>
<comment type="caution">
    <text evidence="14">The sequence shown here is derived from an EMBL/GenBank/DDBJ whole genome shotgun (WGS) entry which is preliminary data.</text>
</comment>
<keyword evidence="9" id="KW-0067">ATP-binding</keyword>
<dbReference type="Proteomes" id="UP000247476">
    <property type="component" value="Unassembled WGS sequence"/>
</dbReference>
<keyword evidence="5" id="KW-0235">DNA replication</keyword>
<dbReference type="GO" id="GO:0003677">
    <property type="term" value="F:DNA binding"/>
    <property type="evidence" value="ECO:0007669"/>
    <property type="project" value="InterPro"/>
</dbReference>